<evidence type="ECO:0000259" key="4">
    <source>
        <dbReference type="PROSITE" id="PS50932"/>
    </source>
</evidence>
<dbReference type="Gene3D" id="1.10.260.40">
    <property type="entry name" value="lambda repressor-like DNA-binding domains"/>
    <property type="match status" value="1"/>
</dbReference>
<dbReference type="InterPro" id="IPR046335">
    <property type="entry name" value="LacI/GalR-like_sensor"/>
</dbReference>
<sequence length="336" mass="37779">MVSIKDVAKLANVSVSAVSKTLNGYTDVSESTRKKVLKAAQELNYFPNKLAKNLKHKVTKTVALIFSNFEQTSGKDGVMFEIMSGVYAAAQNFQYEVVIYTRSLSEQQDKSYWQFCQENKIAGVVISGLRTTDPYFQELVNSELPCMVVDADIVGPHTGSVITDNVTAARQAVEYLISKGHRNIGMINGHGFATVSILRHQGYREALETAGLHYDSSRVMEANFSEQEAYSLAVPYLEQHPDVTAVFFASDLMAIGFMARCREMNIRIPEDLSIMGFDDIVLSNYTTPKLSTVKQDFNRIGYTAFEEVVRMLENRNHGYHKLLSFEIVDRETIKMQ</sequence>
<dbReference type="CDD" id="cd06267">
    <property type="entry name" value="PBP1_LacI_sugar_binding-like"/>
    <property type="match status" value="1"/>
</dbReference>
<reference evidence="5 6" key="1">
    <citation type="submission" date="2019-11" db="EMBL/GenBank/DDBJ databases">
        <title>Draft genome sequences of five Paenibacillus species of dairy origin.</title>
        <authorList>
            <person name="Olajide A.M."/>
            <person name="Chen S."/>
            <person name="Lapointe G."/>
        </authorList>
    </citation>
    <scope>NUCLEOTIDE SEQUENCE [LARGE SCALE GENOMIC DNA]</scope>
    <source>
        <strain evidence="5 6">3CS1</strain>
    </source>
</reference>
<keyword evidence="1" id="KW-0805">Transcription regulation</keyword>
<evidence type="ECO:0000256" key="1">
    <source>
        <dbReference type="ARBA" id="ARBA00023015"/>
    </source>
</evidence>
<evidence type="ECO:0000313" key="5">
    <source>
        <dbReference type="EMBL" id="MUG65164.1"/>
    </source>
</evidence>
<dbReference type="InterPro" id="IPR010982">
    <property type="entry name" value="Lambda_DNA-bd_dom_sf"/>
</dbReference>
<name>A0ABW9SZH6_9BACL</name>
<dbReference type="GO" id="GO:0003677">
    <property type="term" value="F:DNA binding"/>
    <property type="evidence" value="ECO:0007669"/>
    <property type="project" value="UniProtKB-KW"/>
</dbReference>
<keyword evidence="3" id="KW-0804">Transcription</keyword>
<gene>
    <name evidence="5" type="ORF">GNP94_03985</name>
</gene>
<dbReference type="PANTHER" id="PTHR30146:SF109">
    <property type="entry name" value="HTH-TYPE TRANSCRIPTIONAL REGULATOR GALS"/>
    <property type="match status" value="1"/>
</dbReference>
<dbReference type="CDD" id="cd01392">
    <property type="entry name" value="HTH_LacI"/>
    <property type="match status" value="1"/>
</dbReference>
<comment type="caution">
    <text evidence="5">The sequence shown here is derived from an EMBL/GenBank/DDBJ whole genome shotgun (WGS) entry which is preliminary data.</text>
</comment>
<dbReference type="PANTHER" id="PTHR30146">
    <property type="entry name" value="LACI-RELATED TRANSCRIPTIONAL REPRESSOR"/>
    <property type="match status" value="1"/>
</dbReference>
<dbReference type="SUPFAM" id="SSF47413">
    <property type="entry name" value="lambda repressor-like DNA-binding domains"/>
    <property type="match status" value="1"/>
</dbReference>
<evidence type="ECO:0000256" key="2">
    <source>
        <dbReference type="ARBA" id="ARBA00023125"/>
    </source>
</evidence>
<dbReference type="Gene3D" id="3.40.50.2300">
    <property type="match status" value="2"/>
</dbReference>
<keyword evidence="6" id="KW-1185">Reference proteome</keyword>
<dbReference type="Pfam" id="PF00356">
    <property type="entry name" value="LacI"/>
    <property type="match status" value="1"/>
</dbReference>
<dbReference type="RefSeq" id="WP_095398290.1">
    <property type="nucleotide sequence ID" value="NZ_WOAA01000002.1"/>
</dbReference>
<dbReference type="EMBL" id="WOAA01000002">
    <property type="protein sequence ID" value="MUG65164.1"/>
    <property type="molecule type" value="Genomic_DNA"/>
</dbReference>
<dbReference type="Pfam" id="PF13377">
    <property type="entry name" value="Peripla_BP_3"/>
    <property type="match status" value="1"/>
</dbReference>
<feature type="domain" description="HTH lacI-type" evidence="4">
    <location>
        <begin position="2"/>
        <end position="56"/>
    </location>
</feature>
<dbReference type="SUPFAM" id="SSF53822">
    <property type="entry name" value="Periplasmic binding protein-like I"/>
    <property type="match status" value="1"/>
</dbReference>
<dbReference type="Proteomes" id="UP000435177">
    <property type="component" value="Unassembled WGS sequence"/>
</dbReference>
<dbReference type="SMART" id="SM00354">
    <property type="entry name" value="HTH_LACI"/>
    <property type="match status" value="1"/>
</dbReference>
<accession>A0ABW9SZH6</accession>
<evidence type="ECO:0000313" key="6">
    <source>
        <dbReference type="Proteomes" id="UP000435177"/>
    </source>
</evidence>
<dbReference type="PROSITE" id="PS50932">
    <property type="entry name" value="HTH_LACI_2"/>
    <property type="match status" value="1"/>
</dbReference>
<organism evidence="5 6">
    <name type="scientific">Paenibacillus campinasensis</name>
    <dbReference type="NCBI Taxonomy" id="66347"/>
    <lineage>
        <taxon>Bacteria</taxon>
        <taxon>Bacillati</taxon>
        <taxon>Bacillota</taxon>
        <taxon>Bacilli</taxon>
        <taxon>Bacillales</taxon>
        <taxon>Paenibacillaceae</taxon>
        <taxon>Paenibacillus</taxon>
    </lineage>
</organism>
<dbReference type="InterPro" id="IPR000843">
    <property type="entry name" value="HTH_LacI"/>
</dbReference>
<proteinExistence type="predicted"/>
<dbReference type="InterPro" id="IPR028082">
    <property type="entry name" value="Peripla_BP_I"/>
</dbReference>
<evidence type="ECO:0000256" key="3">
    <source>
        <dbReference type="ARBA" id="ARBA00023163"/>
    </source>
</evidence>
<protein>
    <submittedName>
        <fullName evidence="5">LacI family DNA-binding transcriptional regulator</fullName>
    </submittedName>
</protein>
<keyword evidence="2 5" id="KW-0238">DNA-binding</keyword>